<organism evidence="8 9">
    <name type="scientific">Vibrio metoecus</name>
    <dbReference type="NCBI Taxonomy" id="1481663"/>
    <lineage>
        <taxon>Bacteria</taxon>
        <taxon>Pseudomonadati</taxon>
        <taxon>Pseudomonadota</taxon>
        <taxon>Gammaproteobacteria</taxon>
        <taxon>Vibrionales</taxon>
        <taxon>Vibrionaceae</taxon>
        <taxon>Vibrio</taxon>
    </lineage>
</organism>
<dbReference type="InterPro" id="IPR050682">
    <property type="entry name" value="ModA/WtpA"/>
</dbReference>
<feature type="binding site" evidence="6">
    <location>
        <position position="60"/>
    </location>
    <ligand>
        <name>molybdate</name>
        <dbReference type="ChEBI" id="CHEBI:36264"/>
    </ligand>
</feature>
<dbReference type="GO" id="GO:0030973">
    <property type="term" value="F:molybdate ion binding"/>
    <property type="evidence" value="ECO:0007669"/>
    <property type="project" value="TreeGrafter"/>
</dbReference>
<feature type="binding site" evidence="6">
    <location>
        <position position="191"/>
    </location>
    <ligand>
        <name>molybdate</name>
        <dbReference type="ChEBI" id="CHEBI:36264"/>
    </ligand>
</feature>
<name>A0A271VYL5_VIBMT</name>
<dbReference type="EMBL" id="NMSH01000001">
    <property type="protein sequence ID" value="PAR23248.1"/>
    <property type="molecule type" value="Genomic_DNA"/>
</dbReference>
<comment type="caution">
    <text evidence="8">The sequence shown here is derived from an EMBL/GenBank/DDBJ whole genome shotgun (WGS) entry which is preliminary data.</text>
</comment>
<comment type="subunit">
    <text evidence="5">The complex is composed of two ATP-binding proteins (ModC), two transmembrane proteins (ModB) and a solute-binding protein (ModA).</text>
</comment>
<gene>
    <name evidence="8" type="primary">modA</name>
    <name evidence="8" type="ORF">CGU03_00090</name>
</gene>
<keyword evidence="4 7" id="KW-0732">Signal</keyword>
<evidence type="ECO:0000256" key="5">
    <source>
        <dbReference type="ARBA" id="ARBA00062515"/>
    </source>
</evidence>
<feature type="binding site" evidence="6">
    <location>
        <position position="173"/>
    </location>
    <ligand>
        <name>molybdate</name>
        <dbReference type="ChEBI" id="CHEBI:36264"/>
    </ligand>
</feature>
<dbReference type="AlphaFoldDB" id="A0A271VYL5"/>
<evidence type="ECO:0000256" key="3">
    <source>
        <dbReference type="ARBA" id="ARBA00022723"/>
    </source>
</evidence>
<reference evidence="9" key="1">
    <citation type="submission" date="2017-07" db="EMBL/GenBank/DDBJ databases">
        <authorList>
            <person name="Boucher Y."/>
            <person name="Orata F.D."/>
        </authorList>
    </citation>
    <scope>NUCLEOTIDE SEQUENCE [LARGE SCALE GENOMIC DNA]</scope>
    <source>
        <strain evidence="9">OYP9E10</strain>
    </source>
</reference>
<proteinExistence type="inferred from homology"/>
<accession>A0A271VYL5</accession>
<dbReference type="FunFam" id="3.40.190.10:FF:000035">
    <property type="entry name" value="Molybdate ABC transporter substrate-binding protein"/>
    <property type="match status" value="1"/>
</dbReference>
<evidence type="ECO:0000313" key="9">
    <source>
        <dbReference type="Proteomes" id="UP000216173"/>
    </source>
</evidence>
<protein>
    <submittedName>
        <fullName evidence="8">Molybdate ABC transporter substrate-binding protein</fullName>
    </submittedName>
</protein>
<dbReference type="Gene3D" id="3.40.190.10">
    <property type="entry name" value="Periplasmic binding protein-like II"/>
    <property type="match status" value="2"/>
</dbReference>
<keyword evidence="2 6" id="KW-0500">Molybdenum</keyword>
<feature type="chain" id="PRO_5013171018" evidence="7">
    <location>
        <begin position="23"/>
        <end position="254"/>
    </location>
</feature>
<keyword evidence="3 6" id="KW-0479">Metal-binding</keyword>
<dbReference type="GO" id="GO:1901359">
    <property type="term" value="F:tungstate binding"/>
    <property type="evidence" value="ECO:0007669"/>
    <property type="project" value="UniProtKB-ARBA"/>
</dbReference>
<dbReference type="NCBIfam" id="TIGR01256">
    <property type="entry name" value="modA"/>
    <property type="match status" value="1"/>
</dbReference>
<dbReference type="SUPFAM" id="SSF53850">
    <property type="entry name" value="Periplasmic binding protein-like II"/>
    <property type="match status" value="1"/>
</dbReference>
<evidence type="ECO:0000256" key="2">
    <source>
        <dbReference type="ARBA" id="ARBA00022505"/>
    </source>
</evidence>
<dbReference type="PANTHER" id="PTHR30632">
    <property type="entry name" value="MOLYBDATE-BINDING PERIPLASMIC PROTEIN"/>
    <property type="match status" value="1"/>
</dbReference>
<dbReference type="GO" id="GO:0046872">
    <property type="term" value="F:metal ion binding"/>
    <property type="evidence" value="ECO:0007669"/>
    <property type="project" value="UniProtKB-KW"/>
</dbReference>
<evidence type="ECO:0000256" key="6">
    <source>
        <dbReference type="PIRSR" id="PIRSR004846-1"/>
    </source>
</evidence>
<evidence type="ECO:0000256" key="4">
    <source>
        <dbReference type="ARBA" id="ARBA00022729"/>
    </source>
</evidence>
<dbReference type="GO" id="GO:0015689">
    <property type="term" value="P:molybdate ion transport"/>
    <property type="evidence" value="ECO:0007669"/>
    <property type="project" value="InterPro"/>
</dbReference>
<comment type="similarity">
    <text evidence="1">Belongs to the bacterial solute-binding protein ModA family.</text>
</comment>
<feature type="binding site" evidence="6">
    <location>
        <position position="33"/>
    </location>
    <ligand>
        <name>molybdate</name>
        <dbReference type="ChEBI" id="CHEBI:36264"/>
    </ligand>
</feature>
<dbReference type="PANTHER" id="PTHR30632:SF17">
    <property type="entry name" value="MOLYBDATE-BINDING PROTEIN MODA"/>
    <property type="match status" value="1"/>
</dbReference>
<dbReference type="Proteomes" id="UP000216173">
    <property type="component" value="Unassembled WGS sequence"/>
</dbReference>
<evidence type="ECO:0000256" key="7">
    <source>
        <dbReference type="SAM" id="SignalP"/>
    </source>
</evidence>
<feature type="signal peptide" evidence="7">
    <location>
        <begin position="1"/>
        <end position="22"/>
    </location>
</feature>
<feature type="binding site" evidence="6">
    <location>
        <position position="146"/>
    </location>
    <ligand>
        <name>molybdate</name>
        <dbReference type="ChEBI" id="CHEBI:36264"/>
    </ligand>
</feature>
<evidence type="ECO:0000256" key="1">
    <source>
        <dbReference type="ARBA" id="ARBA00009175"/>
    </source>
</evidence>
<sequence length="254" mass="27646">MHMFKRILLLLCIAFNVQVVSAKETLHIYAASSMTNAVNALVEAYQQQHDVKLVTVYGGSSSLARQIEAGAPTDLFISANEEWANYLVEKSLVKAQNVTTLAANRLVLIRPSTQPIEAFDVQNVSAWQAALADSRLAVAQVDAVPAGIYAKQALQHAGVWSPLESRLAQTNNVRLALALVERGESPLGIVYKTDAMLSDKVTIVTTFSAQSHQAIRYPLAQLNDKAASAELVKYFRSAQAQQILQGFGFESVSE</sequence>
<evidence type="ECO:0000313" key="8">
    <source>
        <dbReference type="EMBL" id="PAR23248.1"/>
    </source>
</evidence>
<dbReference type="InterPro" id="IPR005950">
    <property type="entry name" value="ModA"/>
</dbReference>
<dbReference type="PIRSF" id="PIRSF004846">
    <property type="entry name" value="ModA"/>
    <property type="match status" value="1"/>
</dbReference>
<dbReference type="Pfam" id="PF13531">
    <property type="entry name" value="SBP_bac_11"/>
    <property type="match status" value="1"/>
</dbReference>
<dbReference type="GO" id="GO:0030288">
    <property type="term" value="C:outer membrane-bounded periplasmic space"/>
    <property type="evidence" value="ECO:0007669"/>
    <property type="project" value="TreeGrafter"/>
</dbReference>